<comment type="subcellular location">
    <subcellularLocation>
        <location evidence="13">Cytoplasm</location>
    </subcellularLocation>
</comment>
<dbReference type="InterPro" id="IPR045864">
    <property type="entry name" value="aa-tRNA-synth_II/BPL/LPL"/>
</dbReference>
<keyword evidence="11 13" id="KW-0030">Aminoacyl-tRNA synthetase</keyword>
<evidence type="ECO:0000256" key="13">
    <source>
        <dbReference type="HAMAP-Rule" id="MF_00184"/>
    </source>
</evidence>
<dbReference type="FunFam" id="3.40.50.800:FF:000001">
    <property type="entry name" value="Threonine--tRNA ligase"/>
    <property type="match status" value="1"/>
</dbReference>
<keyword evidence="9 13" id="KW-0694">RNA-binding</keyword>
<dbReference type="GO" id="GO:0016740">
    <property type="term" value="F:transferase activity"/>
    <property type="evidence" value="ECO:0007669"/>
    <property type="project" value="UniProtKB-ARBA"/>
</dbReference>
<evidence type="ECO:0000256" key="11">
    <source>
        <dbReference type="ARBA" id="ARBA00023146"/>
    </source>
</evidence>
<comment type="caution">
    <text evidence="13">Lacks conserved residue(s) required for the propagation of feature annotation.</text>
</comment>
<dbReference type="PROSITE" id="PS51880">
    <property type="entry name" value="TGS"/>
    <property type="match status" value="1"/>
</dbReference>
<dbReference type="GO" id="GO:0046872">
    <property type="term" value="F:metal ion binding"/>
    <property type="evidence" value="ECO:0007669"/>
    <property type="project" value="UniProtKB-KW"/>
</dbReference>
<dbReference type="EMBL" id="LR778114">
    <property type="protein sequence ID" value="CAB1128402.1"/>
    <property type="molecule type" value="Genomic_DNA"/>
</dbReference>
<dbReference type="PROSITE" id="PS50862">
    <property type="entry name" value="AA_TRNA_LIGASE_II"/>
    <property type="match status" value="1"/>
</dbReference>
<comment type="similarity">
    <text evidence="1 13">Belongs to the class-II aminoacyl-tRNA synthetase family.</text>
</comment>
<dbReference type="Proteomes" id="UP000503399">
    <property type="component" value="Chromosome"/>
</dbReference>
<dbReference type="PANTHER" id="PTHR11451">
    <property type="entry name" value="THREONINE-TRNA LIGASE"/>
    <property type="match status" value="1"/>
</dbReference>
<evidence type="ECO:0000259" key="15">
    <source>
        <dbReference type="PROSITE" id="PS51880"/>
    </source>
</evidence>
<keyword evidence="6 13" id="KW-0547">Nucleotide-binding</keyword>
<gene>
    <name evidence="16" type="primary">thrZ</name>
    <name evidence="13" type="synonym">thrS</name>
    <name evidence="16" type="ORF">R50_0896</name>
</gene>
<dbReference type="InterPro" id="IPR004095">
    <property type="entry name" value="TGS"/>
</dbReference>
<proteinExistence type="inferred from homology"/>
<dbReference type="InterPro" id="IPR004154">
    <property type="entry name" value="Anticodon-bd"/>
</dbReference>
<keyword evidence="3 13" id="KW-0820">tRNA-binding</keyword>
<evidence type="ECO:0000256" key="7">
    <source>
        <dbReference type="ARBA" id="ARBA00022833"/>
    </source>
</evidence>
<dbReference type="GO" id="GO:0140096">
    <property type="term" value="F:catalytic activity, acting on a protein"/>
    <property type="evidence" value="ECO:0007669"/>
    <property type="project" value="UniProtKB-ARBA"/>
</dbReference>
<dbReference type="SMART" id="SM00863">
    <property type="entry name" value="tRNA_SAD"/>
    <property type="match status" value="1"/>
</dbReference>
<dbReference type="Gene3D" id="3.10.20.30">
    <property type="match status" value="1"/>
</dbReference>
<evidence type="ECO:0000256" key="9">
    <source>
        <dbReference type="ARBA" id="ARBA00022884"/>
    </source>
</evidence>
<evidence type="ECO:0000259" key="14">
    <source>
        <dbReference type="PROSITE" id="PS50862"/>
    </source>
</evidence>
<dbReference type="Pfam" id="PF07973">
    <property type="entry name" value="tRNA_SAD"/>
    <property type="match status" value="1"/>
</dbReference>
<dbReference type="InterPro" id="IPR012675">
    <property type="entry name" value="Beta-grasp_dom_sf"/>
</dbReference>
<dbReference type="SUPFAM" id="SSF52954">
    <property type="entry name" value="Class II aaRS ABD-related"/>
    <property type="match status" value="1"/>
</dbReference>
<dbReference type="FunFam" id="3.30.980.10:FF:000005">
    <property type="entry name" value="Threonyl-tRNA synthetase, mitochondrial"/>
    <property type="match status" value="1"/>
</dbReference>
<dbReference type="FunFam" id="3.30.54.20:FF:000002">
    <property type="entry name" value="Threonine--tRNA ligase"/>
    <property type="match status" value="1"/>
</dbReference>
<dbReference type="InterPro" id="IPR018163">
    <property type="entry name" value="Thr/Ala-tRNA-synth_IIc_edit"/>
</dbReference>
<dbReference type="GO" id="GO:0004829">
    <property type="term" value="F:threonine-tRNA ligase activity"/>
    <property type="evidence" value="ECO:0007669"/>
    <property type="project" value="UniProtKB-UniRule"/>
</dbReference>
<feature type="binding site" evidence="13">
    <location>
        <position position="391"/>
    </location>
    <ligand>
        <name>Zn(2+)</name>
        <dbReference type="ChEBI" id="CHEBI:29105"/>
        <note>catalytic</note>
    </ligand>
</feature>
<dbReference type="NCBIfam" id="TIGR00418">
    <property type="entry name" value="thrS"/>
    <property type="match status" value="1"/>
</dbReference>
<evidence type="ECO:0000313" key="17">
    <source>
        <dbReference type="Proteomes" id="UP000503399"/>
    </source>
</evidence>
<dbReference type="Pfam" id="PF03129">
    <property type="entry name" value="HGTP_anticodon"/>
    <property type="match status" value="1"/>
</dbReference>
<dbReference type="InterPro" id="IPR006195">
    <property type="entry name" value="aa-tRNA-synth_II"/>
</dbReference>
<evidence type="ECO:0000256" key="8">
    <source>
        <dbReference type="ARBA" id="ARBA00022840"/>
    </source>
</evidence>
<keyword evidence="2 13" id="KW-0963">Cytoplasm</keyword>
<keyword evidence="4 13" id="KW-0436">Ligase</keyword>
<evidence type="ECO:0000256" key="10">
    <source>
        <dbReference type="ARBA" id="ARBA00022917"/>
    </source>
</evidence>
<dbReference type="CDD" id="cd01667">
    <property type="entry name" value="TGS_ThrRS"/>
    <property type="match status" value="1"/>
</dbReference>
<evidence type="ECO:0000256" key="2">
    <source>
        <dbReference type="ARBA" id="ARBA00022490"/>
    </source>
</evidence>
<dbReference type="FunFam" id="3.30.930.10:FF:000002">
    <property type="entry name" value="Threonine--tRNA ligase"/>
    <property type="match status" value="1"/>
</dbReference>
<dbReference type="Gene3D" id="3.30.930.10">
    <property type="entry name" value="Bira Bifunctional Protein, Domain 2"/>
    <property type="match status" value="1"/>
</dbReference>
<evidence type="ECO:0000256" key="3">
    <source>
        <dbReference type="ARBA" id="ARBA00022555"/>
    </source>
</evidence>
<evidence type="ECO:0000256" key="1">
    <source>
        <dbReference type="ARBA" id="ARBA00008226"/>
    </source>
</evidence>
<comment type="subunit">
    <text evidence="13">Homodimer.</text>
</comment>
<dbReference type="HAMAP" id="MF_00184">
    <property type="entry name" value="Thr_tRNA_synth"/>
    <property type="match status" value="1"/>
</dbReference>
<dbReference type="EC" id="6.1.1.3" evidence="13"/>
<dbReference type="GO" id="GO:0005737">
    <property type="term" value="C:cytoplasm"/>
    <property type="evidence" value="ECO:0007669"/>
    <property type="project" value="UniProtKB-SubCell"/>
</dbReference>
<dbReference type="SUPFAM" id="SSF55681">
    <property type="entry name" value="Class II aaRS and biotin synthetases"/>
    <property type="match status" value="1"/>
</dbReference>
<keyword evidence="17" id="KW-1185">Reference proteome</keyword>
<protein>
    <recommendedName>
        <fullName evidence="13">Threonine--tRNA ligase</fullName>
        <ecNumber evidence="13">6.1.1.3</ecNumber>
    </recommendedName>
    <alternativeName>
        <fullName evidence="13">Threonyl-tRNA synthetase</fullName>
        <shortName evidence="13">ThrRS</shortName>
    </alternativeName>
</protein>
<feature type="domain" description="TGS" evidence="15">
    <location>
        <begin position="10"/>
        <end position="68"/>
    </location>
</feature>
<keyword evidence="5 13" id="KW-0479">Metal-binding</keyword>
<dbReference type="KEGG" id="hfv:R50_0896"/>
<evidence type="ECO:0000256" key="4">
    <source>
        <dbReference type="ARBA" id="ARBA00022598"/>
    </source>
</evidence>
<feature type="binding site" evidence="13">
    <location>
        <position position="340"/>
    </location>
    <ligand>
        <name>Zn(2+)</name>
        <dbReference type="ChEBI" id="CHEBI:29105"/>
        <note>catalytic</note>
    </ligand>
</feature>
<dbReference type="GO" id="GO:0006435">
    <property type="term" value="P:threonyl-tRNA aminoacylation"/>
    <property type="evidence" value="ECO:0007669"/>
    <property type="project" value="UniProtKB-UniRule"/>
</dbReference>
<dbReference type="Gene3D" id="3.30.980.10">
    <property type="entry name" value="Threonyl-trna Synthetase, Chain A, domain 2"/>
    <property type="match status" value="1"/>
</dbReference>
<dbReference type="Pfam" id="PF00587">
    <property type="entry name" value="tRNA-synt_2b"/>
    <property type="match status" value="1"/>
</dbReference>
<comment type="catalytic activity">
    <reaction evidence="12 13">
        <text>tRNA(Thr) + L-threonine + ATP = L-threonyl-tRNA(Thr) + AMP + diphosphate + H(+)</text>
        <dbReference type="Rhea" id="RHEA:24624"/>
        <dbReference type="Rhea" id="RHEA-COMP:9670"/>
        <dbReference type="Rhea" id="RHEA-COMP:9704"/>
        <dbReference type="ChEBI" id="CHEBI:15378"/>
        <dbReference type="ChEBI" id="CHEBI:30616"/>
        <dbReference type="ChEBI" id="CHEBI:33019"/>
        <dbReference type="ChEBI" id="CHEBI:57926"/>
        <dbReference type="ChEBI" id="CHEBI:78442"/>
        <dbReference type="ChEBI" id="CHEBI:78534"/>
        <dbReference type="ChEBI" id="CHEBI:456215"/>
        <dbReference type="EC" id="6.1.1.3"/>
    </reaction>
</comment>
<reference evidence="16 17" key="1">
    <citation type="submission" date="2020-02" db="EMBL/GenBank/DDBJ databases">
        <authorList>
            <person name="Hogendoorn C."/>
        </authorList>
    </citation>
    <scope>NUCLEOTIDE SEQUENCE [LARGE SCALE GENOMIC DNA]</scope>
    <source>
        <strain evidence="16">R501</strain>
    </source>
</reference>
<feature type="domain" description="Aminoacyl-transfer RNA synthetases class-II family profile" evidence="14">
    <location>
        <begin position="249"/>
        <end position="539"/>
    </location>
</feature>
<evidence type="ECO:0000256" key="12">
    <source>
        <dbReference type="ARBA" id="ARBA00049515"/>
    </source>
</evidence>
<keyword evidence="7 13" id="KW-0862">Zinc</keyword>
<evidence type="ECO:0000256" key="6">
    <source>
        <dbReference type="ARBA" id="ARBA00022741"/>
    </source>
</evidence>
<dbReference type="AlphaFoldDB" id="A0A6F8ZG12"/>
<keyword evidence="10 13" id="KW-0648">Protein biosynthesis</keyword>
<dbReference type="PRINTS" id="PR01047">
    <property type="entry name" value="TRNASYNTHTHR"/>
</dbReference>
<dbReference type="InterPro" id="IPR036621">
    <property type="entry name" value="Anticodon-bd_dom_sf"/>
</dbReference>
<comment type="cofactor">
    <cofactor evidence="13">
        <name>Zn(2+)</name>
        <dbReference type="ChEBI" id="CHEBI:29105"/>
    </cofactor>
    <text evidence="13">Binds 1 zinc ion per subunit.</text>
</comment>
<dbReference type="InterPro" id="IPR002320">
    <property type="entry name" value="Thr-tRNA-ligase_IIa"/>
</dbReference>
<dbReference type="CDD" id="cd00771">
    <property type="entry name" value="ThrRS_core"/>
    <property type="match status" value="1"/>
</dbReference>
<evidence type="ECO:0000256" key="5">
    <source>
        <dbReference type="ARBA" id="ARBA00022723"/>
    </source>
</evidence>
<dbReference type="InterPro" id="IPR002314">
    <property type="entry name" value="aa-tRNA-synt_IIb"/>
</dbReference>
<dbReference type="PANTHER" id="PTHR11451:SF44">
    <property type="entry name" value="THREONINE--TRNA LIGASE, CHLOROPLASTIC_MITOCHONDRIAL 2"/>
    <property type="match status" value="1"/>
</dbReference>
<sequence length="642" mass="73510">MDVHPMDVEERQQISVVVDGEPYRVAKGTPAREVVPNLPDDVIAAVFNGRPIDLGRPLEEDGELQLLTFGSETGRRVFRHSSAHLLAQAVKRLWPEAELGTGPALEDGFYYDIRFPGPVSEQDLARIEEAMRAIAAENLPIERLELSRDEALRLFEERHEPFKVDIIRRIPEGTPITAYRQGEFVDLCAGPHLPSTGRIGALRLTGLSGAYWRGEEGNPMMTRIYGTSFPDRESLEAYFYRLEEAKRRDHRKLGPQLDLFSFREEAPGFVFWHPRGHRIYRTLEAFSRALQEPRGYQEVATPWIYRVGLWQQSGHWDHYRDNMFVMERDEEVLGVKPMNCPGHCLLFKEGVRSYRDLPLRLAEYGPLSRYERSGTLHGLLRVRGMHQDDAHLFCREDQIGAEMNGVLELVDIVYRAFGMPYEVVLSTRPDDYMGDLALWNKAEAQLAAVLEERGLPYQLNPKDGAFYGPKLDFYAVDALGRRWQCATAQLDFQLPVQFDLTYVDQNGEPRRPVMIHRAIMGTLERFIGILLEHYAGAFPMWLAPEQVRVIPITDAQHEYARRVVQDLVAAGVRAEGDFRNEKMGYKIREAQVMKVPRMLVVGAKEVESGTVAVRSREDGDLGRFAWPDYREVLVQEGRMPLE</sequence>
<keyword evidence="8 13" id="KW-0067">ATP-binding</keyword>
<dbReference type="CDD" id="cd00860">
    <property type="entry name" value="ThrRS_anticodon"/>
    <property type="match status" value="1"/>
</dbReference>
<feature type="binding site" evidence="13">
    <location>
        <position position="516"/>
    </location>
    <ligand>
        <name>Zn(2+)</name>
        <dbReference type="ChEBI" id="CHEBI:29105"/>
        <note>catalytic</note>
    </ligand>
</feature>
<accession>A0A6F8ZG12</accession>
<name>A0A6F8ZG12_9FIRM</name>
<dbReference type="InterPro" id="IPR047246">
    <property type="entry name" value="ThrRS_anticodon"/>
</dbReference>
<dbReference type="SUPFAM" id="SSF55186">
    <property type="entry name" value="ThrRS/AlaRS common domain"/>
    <property type="match status" value="1"/>
</dbReference>
<organism evidence="16 17">
    <name type="scientific">Candidatus Hydrogenisulfobacillus filiaventi</name>
    <dbReference type="NCBI Taxonomy" id="2707344"/>
    <lineage>
        <taxon>Bacteria</taxon>
        <taxon>Bacillati</taxon>
        <taxon>Bacillota</taxon>
        <taxon>Clostridia</taxon>
        <taxon>Eubacteriales</taxon>
        <taxon>Clostridiales Family XVII. Incertae Sedis</taxon>
        <taxon>Candidatus Hydrogenisulfobacillus</taxon>
    </lineage>
</organism>
<dbReference type="GO" id="GO:0000049">
    <property type="term" value="F:tRNA binding"/>
    <property type="evidence" value="ECO:0007669"/>
    <property type="project" value="UniProtKB-KW"/>
</dbReference>
<dbReference type="Gene3D" id="3.40.50.800">
    <property type="entry name" value="Anticodon-binding domain"/>
    <property type="match status" value="1"/>
</dbReference>
<dbReference type="GO" id="GO:0005524">
    <property type="term" value="F:ATP binding"/>
    <property type="evidence" value="ECO:0007669"/>
    <property type="project" value="UniProtKB-UniRule"/>
</dbReference>
<evidence type="ECO:0000313" key="16">
    <source>
        <dbReference type="EMBL" id="CAB1128402.1"/>
    </source>
</evidence>
<dbReference type="InterPro" id="IPR033728">
    <property type="entry name" value="ThrRS_core"/>
</dbReference>
<dbReference type="InterPro" id="IPR012947">
    <property type="entry name" value="tRNA_SAD"/>
</dbReference>